<keyword evidence="1" id="KW-0805">Transcription regulation</keyword>
<evidence type="ECO:0000256" key="4">
    <source>
        <dbReference type="SAM" id="MobiDB-lite"/>
    </source>
</evidence>
<dbReference type="InterPro" id="IPR027417">
    <property type="entry name" value="P-loop_NTPase"/>
</dbReference>
<dbReference type="PROSITE" id="PS50043">
    <property type="entry name" value="HTH_LUXR_2"/>
    <property type="match status" value="1"/>
</dbReference>
<dbReference type="CDD" id="cd06170">
    <property type="entry name" value="LuxR_C_like"/>
    <property type="match status" value="1"/>
</dbReference>
<name>A0A261TS25_9BORD</name>
<dbReference type="InterPro" id="IPR016032">
    <property type="entry name" value="Sig_transdc_resp-reg_C-effctor"/>
</dbReference>
<evidence type="ECO:0000256" key="3">
    <source>
        <dbReference type="ARBA" id="ARBA00023163"/>
    </source>
</evidence>
<dbReference type="Pfam" id="PF00196">
    <property type="entry name" value="GerE"/>
    <property type="match status" value="1"/>
</dbReference>
<dbReference type="SMART" id="SM00421">
    <property type="entry name" value="HTH_LUXR"/>
    <property type="match status" value="1"/>
</dbReference>
<dbReference type="PROSITE" id="PS00622">
    <property type="entry name" value="HTH_LUXR_1"/>
    <property type="match status" value="1"/>
</dbReference>
<dbReference type="GO" id="GO:0006355">
    <property type="term" value="P:regulation of DNA-templated transcription"/>
    <property type="evidence" value="ECO:0007669"/>
    <property type="project" value="InterPro"/>
</dbReference>
<dbReference type="Pfam" id="PF13191">
    <property type="entry name" value="AAA_16"/>
    <property type="match status" value="1"/>
</dbReference>
<dbReference type="Gene3D" id="1.10.10.10">
    <property type="entry name" value="Winged helix-like DNA-binding domain superfamily/Winged helix DNA-binding domain"/>
    <property type="match status" value="1"/>
</dbReference>
<dbReference type="SUPFAM" id="SSF46894">
    <property type="entry name" value="C-terminal effector domain of the bipartite response regulators"/>
    <property type="match status" value="1"/>
</dbReference>
<dbReference type="Gene3D" id="1.25.40.10">
    <property type="entry name" value="Tetratricopeptide repeat domain"/>
    <property type="match status" value="1"/>
</dbReference>
<dbReference type="InterPro" id="IPR059106">
    <property type="entry name" value="WHD_MalT"/>
</dbReference>
<dbReference type="PANTHER" id="PTHR44688:SF25">
    <property type="entry name" value="HTH LUXR-TYPE DOMAIN-CONTAINING PROTEIN"/>
    <property type="match status" value="1"/>
</dbReference>
<dbReference type="PANTHER" id="PTHR44688">
    <property type="entry name" value="DNA-BINDING TRANSCRIPTIONAL ACTIVATOR DEVR_DOSR"/>
    <property type="match status" value="1"/>
</dbReference>
<keyword evidence="3" id="KW-0804">Transcription</keyword>
<proteinExistence type="predicted"/>
<dbReference type="InterPro" id="IPR000792">
    <property type="entry name" value="Tscrpt_reg_LuxR_C"/>
</dbReference>
<dbReference type="Gene3D" id="3.40.50.300">
    <property type="entry name" value="P-loop containing nucleotide triphosphate hydrolases"/>
    <property type="match status" value="1"/>
</dbReference>
<sequence>MQLPATLQTTLVSGKLNAPVVSAHHVTRHALREQICQHAPGKVVLLRGPAGYGKTSLLAQCRDQMLSASTSVTWLTLDSADNDAVRFLHCLGMALQKLAPPQDQTSMKTGVPARGPATDVRNFSRPPHTDILELALAVKAHIASLAHPFALFLDDFESITERSVLDLVQDLIADLPHHGSLLIGTRHVPALHLGRLRSRGKLLEINAAQLCFSHEETASLFAGMQQPLLPADIDQLHRKTEGWIAALWLVSLSLPRHADPSAFVARFSGTEQSIAEYLAQDVLAGLPEEARHFLLRTSILKRLNAPLCRALLPDLPCETLLAQLESTHLLLGSDALDDHSYRYHSLFAAYLQAQLRAAAPTEITTLHRRASAWFLQQNRPVPAIDHAIDGGDFQLAIDLLQTHAARLAAEGRMGLLARWFNQIPPTALATQPVLQALQIWATCMTRGPSEASLLMTELKLADHNDPAVQRHVRTLRPLLLSMMDCHEQAYEIGMPSIAALQDKLSFAETALLNAMANVAAVLGRYQEARRWLDTARRAQGVAASRFNHMYSEAVEGIIDLQEGRLRQAGARFLTAVHATHRDMPGPVGGNAWAGVLYAAWVYETGDLAQASRLLAVYVPLGRDVALPDHMILGYVMLSRIAFLNGDTDRTFYLLGELEYLGHQRRLPRIAASARVERARFLLLQGHSSAARDELLRAEDDDLWQRVERLRLPANDLLYPRLGKLRWACYAGNHSDLQWAIAELERDTAAAIEARRYRRAFKMRLLTAVAYERLGQDSKAYTLLTQVLQIAVNEDLCRVIADERAAVAELLTRFHAAPAGQRWLTEEPGAGAWLQKYQQRTGLSLAPQAATTPVVLADPLTTKETRVLELLAEGHSNISIARKLFVSENTVRTHLRNLNIKLQAANRTQAVAQARKAGLL</sequence>
<dbReference type="InterPro" id="IPR041617">
    <property type="entry name" value="TPR_MalT"/>
</dbReference>
<dbReference type="Proteomes" id="UP000216885">
    <property type="component" value="Unassembled WGS sequence"/>
</dbReference>
<keyword evidence="7" id="KW-1185">Reference proteome</keyword>
<reference evidence="6 7" key="1">
    <citation type="submission" date="2017-05" db="EMBL/GenBank/DDBJ databases">
        <title>Complete and WGS of Bordetella genogroups.</title>
        <authorList>
            <person name="Spilker T."/>
            <person name="LiPuma J."/>
        </authorList>
    </citation>
    <scope>NUCLEOTIDE SEQUENCE [LARGE SCALE GENOMIC DNA]</scope>
    <source>
        <strain evidence="6 7">AU9919</strain>
    </source>
</reference>
<evidence type="ECO:0000256" key="2">
    <source>
        <dbReference type="ARBA" id="ARBA00023125"/>
    </source>
</evidence>
<evidence type="ECO:0000313" key="7">
    <source>
        <dbReference type="Proteomes" id="UP000216885"/>
    </source>
</evidence>
<dbReference type="EMBL" id="NEVQ01000021">
    <property type="protein sequence ID" value="OZI52429.1"/>
    <property type="molecule type" value="Genomic_DNA"/>
</dbReference>
<dbReference type="Pfam" id="PF25873">
    <property type="entry name" value="WHD_MalT"/>
    <property type="match status" value="1"/>
</dbReference>
<keyword evidence="2" id="KW-0238">DNA-binding</keyword>
<dbReference type="RefSeq" id="WP_094838900.1">
    <property type="nucleotide sequence ID" value="NZ_NEVQ01000021.1"/>
</dbReference>
<evidence type="ECO:0000256" key="1">
    <source>
        <dbReference type="ARBA" id="ARBA00023015"/>
    </source>
</evidence>
<feature type="domain" description="HTH luxR-type" evidence="5">
    <location>
        <begin position="852"/>
        <end position="917"/>
    </location>
</feature>
<evidence type="ECO:0000313" key="6">
    <source>
        <dbReference type="EMBL" id="OZI52429.1"/>
    </source>
</evidence>
<dbReference type="InterPro" id="IPR011990">
    <property type="entry name" value="TPR-like_helical_dom_sf"/>
</dbReference>
<dbReference type="InterPro" id="IPR041664">
    <property type="entry name" value="AAA_16"/>
</dbReference>
<dbReference type="Pfam" id="PF17874">
    <property type="entry name" value="TPR_MalT"/>
    <property type="match status" value="1"/>
</dbReference>
<dbReference type="GO" id="GO:0003677">
    <property type="term" value="F:DNA binding"/>
    <property type="evidence" value="ECO:0007669"/>
    <property type="project" value="UniProtKB-KW"/>
</dbReference>
<accession>A0A261TS25</accession>
<gene>
    <name evidence="6" type="ORF">CAL20_21035</name>
</gene>
<dbReference type="SUPFAM" id="SSF52540">
    <property type="entry name" value="P-loop containing nucleoside triphosphate hydrolases"/>
    <property type="match status" value="1"/>
</dbReference>
<protein>
    <recommendedName>
        <fullName evidence="5">HTH luxR-type domain-containing protein</fullName>
    </recommendedName>
</protein>
<dbReference type="PRINTS" id="PR00038">
    <property type="entry name" value="HTHLUXR"/>
</dbReference>
<dbReference type="AlphaFoldDB" id="A0A261TS25"/>
<evidence type="ECO:0000259" key="5">
    <source>
        <dbReference type="PROSITE" id="PS50043"/>
    </source>
</evidence>
<feature type="region of interest" description="Disordered" evidence="4">
    <location>
        <begin position="102"/>
        <end position="122"/>
    </location>
</feature>
<organism evidence="6 7">
    <name type="scientific">Bordetella genomosp. 4</name>
    <dbReference type="NCBI Taxonomy" id="463044"/>
    <lineage>
        <taxon>Bacteria</taxon>
        <taxon>Pseudomonadati</taxon>
        <taxon>Pseudomonadota</taxon>
        <taxon>Betaproteobacteria</taxon>
        <taxon>Burkholderiales</taxon>
        <taxon>Alcaligenaceae</taxon>
        <taxon>Bordetella</taxon>
    </lineage>
</organism>
<dbReference type="InterPro" id="IPR036388">
    <property type="entry name" value="WH-like_DNA-bd_sf"/>
</dbReference>
<comment type="caution">
    <text evidence="6">The sequence shown here is derived from an EMBL/GenBank/DDBJ whole genome shotgun (WGS) entry which is preliminary data.</text>
</comment>